<organism evidence="5 6">
    <name type="scientific">Constantimarinum furrinae</name>
    <dbReference type="NCBI Taxonomy" id="2562285"/>
    <lineage>
        <taxon>Bacteria</taxon>
        <taxon>Pseudomonadati</taxon>
        <taxon>Bacteroidota</taxon>
        <taxon>Flavobacteriia</taxon>
        <taxon>Flavobacteriales</taxon>
        <taxon>Flavobacteriaceae</taxon>
        <taxon>Altibacter/Constantimarinum group</taxon>
        <taxon>Constantimarinum</taxon>
    </lineage>
</organism>
<evidence type="ECO:0000256" key="3">
    <source>
        <dbReference type="PROSITE-ProRule" id="PRU00339"/>
    </source>
</evidence>
<dbReference type="AlphaFoldDB" id="A0A7G8PSY2"/>
<dbReference type="SUPFAM" id="SSF48452">
    <property type="entry name" value="TPR-like"/>
    <property type="match status" value="2"/>
</dbReference>
<reference evidence="5 6" key="1">
    <citation type="submission" date="2020-04" db="EMBL/GenBank/DDBJ databases">
        <title>Genome sequence of Altibacter aquimarinus strain ALE3EI.</title>
        <authorList>
            <person name="Oh H.-M."/>
            <person name="Jang D."/>
        </authorList>
    </citation>
    <scope>NUCLEOTIDE SEQUENCE [LARGE SCALE GENOMIC DNA]</scope>
    <source>
        <strain evidence="5 6">ALE3EI</strain>
    </source>
</reference>
<evidence type="ECO:0000313" key="5">
    <source>
        <dbReference type="EMBL" id="QNJ97448.1"/>
    </source>
</evidence>
<name>A0A7G8PSY2_9FLAO</name>
<dbReference type="Pfam" id="PF13174">
    <property type="entry name" value="TPR_6"/>
    <property type="match status" value="1"/>
</dbReference>
<dbReference type="EMBL" id="CP052909">
    <property type="protein sequence ID" value="QNJ97448.1"/>
    <property type="molecule type" value="Genomic_DNA"/>
</dbReference>
<dbReference type="Gene3D" id="1.25.40.10">
    <property type="entry name" value="Tetratricopeptide repeat domain"/>
    <property type="match status" value="3"/>
</dbReference>
<feature type="signal peptide" evidence="4">
    <location>
        <begin position="1"/>
        <end position="23"/>
    </location>
</feature>
<dbReference type="PANTHER" id="PTHR45586:SF1">
    <property type="entry name" value="LIPOPOLYSACCHARIDE ASSEMBLY PROTEIN B"/>
    <property type="match status" value="1"/>
</dbReference>
<dbReference type="InterPro" id="IPR051012">
    <property type="entry name" value="CellSynth/LPSAsmb/PSIAsmb"/>
</dbReference>
<proteinExistence type="predicted"/>
<protein>
    <submittedName>
        <fullName evidence="5">Uncharacterized protein</fullName>
    </submittedName>
</protein>
<evidence type="ECO:0000256" key="1">
    <source>
        <dbReference type="ARBA" id="ARBA00022737"/>
    </source>
</evidence>
<keyword evidence="4" id="KW-0732">Signal</keyword>
<dbReference type="Pfam" id="PF13181">
    <property type="entry name" value="TPR_8"/>
    <property type="match status" value="2"/>
</dbReference>
<accession>A0A7G8PSY2</accession>
<evidence type="ECO:0000256" key="2">
    <source>
        <dbReference type="ARBA" id="ARBA00022803"/>
    </source>
</evidence>
<keyword evidence="1" id="KW-0677">Repeat</keyword>
<dbReference type="RefSeq" id="WP_186991227.1">
    <property type="nucleotide sequence ID" value="NZ_CP052909.1"/>
</dbReference>
<dbReference type="KEGG" id="alti:ALE3EI_0873"/>
<dbReference type="Proteomes" id="UP000515514">
    <property type="component" value="Chromosome"/>
</dbReference>
<feature type="repeat" description="TPR" evidence="3">
    <location>
        <begin position="78"/>
        <end position="111"/>
    </location>
</feature>
<dbReference type="PROSITE" id="PS50005">
    <property type="entry name" value="TPR"/>
    <property type="match status" value="2"/>
</dbReference>
<evidence type="ECO:0000256" key="4">
    <source>
        <dbReference type="SAM" id="SignalP"/>
    </source>
</evidence>
<feature type="chain" id="PRO_5029017791" evidence="4">
    <location>
        <begin position="24"/>
        <end position="455"/>
    </location>
</feature>
<keyword evidence="6" id="KW-1185">Reference proteome</keyword>
<dbReference type="Pfam" id="PF13432">
    <property type="entry name" value="TPR_16"/>
    <property type="match status" value="1"/>
</dbReference>
<dbReference type="SMART" id="SM00028">
    <property type="entry name" value="TPR"/>
    <property type="match status" value="5"/>
</dbReference>
<keyword evidence="2 3" id="KW-0802">TPR repeat</keyword>
<dbReference type="PANTHER" id="PTHR45586">
    <property type="entry name" value="TPR REPEAT-CONTAINING PROTEIN PA4667"/>
    <property type="match status" value="1"/>
</dbReference>
<evidence type="ECO:0000313" key="6">
    <source>
        <dbReference type="Proteomes" id="UP000515514"/>
    </source>
</evidence>
<sequence length="455" mass="51808">MKKKQIYLLLFFGIFFLTHPVWAQEGEEPMDDLGNVSDAFQENFFEALKQKGIENYELALEALGRAERAADKNLENEAVVYFEMGKNLTQLKRYDEAESNFKKVIASQGNRIDVLEALYDLYYVEHDYESAIPLVQTLIEYDPDYKEDLANLYSRTKQYDKALAVLDELDELWGESDYRDALRSQIYRKTGNTEGAIENLQDKIDLNPKNEKDQLKLIFLYSEQGDQERAFTAAKELLKNQPTSTLVHLALYKFYLEDGNTDEALKSMKIVFSSSAVEEENKYKVLADFIQFVNANPTYESELEGVVASFSEKRGGKVYEQLGTYYLQKGDKGNALSFFEQGVAKDLDNFNLLKSTLLLQIEAGKFMEAAKLSESGLEIFPAQALLYLINGVANVNLKNTDTAIESLESGVDYLLDDPKMEKDFYEQLSIAYTMKGDSKKADAFAKRASDIKLTN</sequence>
<dbReference type="InterPro" id="IPR011990">
    <property type="entry name" value="TPR-like_helical_dom_sf"/>
</dbReference>
<dbReference type="InterPro" id="IPR019734">
    <property type="entry name" value="TPR_rpt"/>
</dbReference>
<feature type="repeat" description="TPR" evidence="3">
    <location>
        <begin position="316"/>
        <end position="349"/>
    </location>
</feature>
<gene>
    <name evidence="5" type="ORF">ALE3EI_0873</name>
</gene>